<keyword evidence="1" id="KW-0808">Transferase</keyword>
<keyword evidence="2" id="KW-1185">Reference proteome</keyword>
<keyword evidence="1" id="KW-0418">Kinase</keyword>
<dbReference type="EMBL" id="CM046506">
    <property type="protein sequence ID" value="KAI8671750.1"/>
    <property type="molecule type" value="Genomic_DNA"/>
</dbReference>
<comment type="caution">
    <text evidence="1">The sequence shown here is derived from an EMBL/GenBank/DDBJ whole genome shotgun (WGS) entry which is preliminary data.</text>
</comment>
<gene>
    <name evidence="1" type="ORF">NCS57_00651100</name>
</gene>
<sequence>MASESSNNYRERAHTRDRVIIQDYGQFLNSATASLVLPTDKKEESESDRLQMVHDLFQAVNWAKFSGGLLVNAISMDFSVLGGSLLARGGFFQAHRYPGQRVAKYPLIPDDTGILPKSTYKSLLKELRILCHAPLKEHDNIVQLISVQWARIDPVAHSWIPVFLLEEAQHGSLQQYVLSEKPDIKTCLQLSQEIGSGLQALHASGVVHGDLKFQNVLVFDLGDGRVRAKLSDFGSSVIKAKDHRTVTLTTGTPPWTSPEHNEPVHSGLLCGTDTYSYGLLVWKLCLPGQSPFDGQDSEDIWRRKKSDLILGEAVVSLEEGYRKAMLLAGQAASGTRFQSYMLAVSIPRRSLQHCLSASIEKRDLDKAVESLHYSPDASMGDLPNPKKSDVGEDEGLFAKSSLMVSHLLLFDVPRSVKAMLHQCLTEITENPKAVDWITGIESLFQLSLQTFDGFGQTEDSMASAVSLMRNAAMAGEPIAQVMLGQFYEASGVVMDATMRNECETLLVQGVENGSLLARIWLHRYNPEALRKAEQNQAQKVAGVSLGKENDSRFHLKDMIDGLFSECAFTSMSSLLSAVPRMQSMWLGQRRNSLLHTGAAFGVNPDRFRAFLGLLRSIINTRDNDGNTPLLLAVRFAHIEIAKLLLENGADASLTNNRGETPWHWLAAIEKLEDIIGLVKLLKRHGKSVLNATAEPPHRFIDIFGITYGGTALHWAVELGMTGLARTLVSCGADIQNAFKGVTPVDIAIRRNKPEILRVFLEELRQRGETLAQPILPFMLDRTGKSNSIGTLFENYVVQAIALHPFHERLAYGGKGWADALRHTLFVLREFDLASKVPISALPQLLCSTGNSTVFLKMLSEEDFLEGGSDQAKFWADVAEKIIATADTANVLYAMKRAQAYSADGRIPNAEKLLDLCTESFGCDGTVVDVIASEDIKMDFLTQQSRTPLMRAILNRNFEIASTLIQHGADVNAMWKPIDPNSPDKEHPGVNILFEYLTTNLDTALAPLRYLLEPLHSKKDLVPSFIVMPSKNKTALHLACRYGNPLIVGYILKKFNTPYHLDFIDNEGFTALHFAVFHGHADVARQLCEKRARVDILAGDESVNPEGRCNALDYCHCLRGPDISCLQETHGIVRDREDVYLGRLEIAKMLVRERRAVRTVGSKDDDDMVWSLKLCLYAAQNNMNRLLKVALEDLRNDPESDMPWQDALDLLLADAALRSQAGSTRLLVEYGANVNQVLRGDEKMTLLHQVVANRDAEMAYLLLRAGAEVNVYDKAGKTPLSYGLQCQDLPTWRVLKHFDGTITLERDSMAQILAKNMGGGIERAMAFLQDRNVHMIATLAGELSDDDTAYESDAAEGKEEGTDED</sequence>
<protein>
    <submittedName>
        <fullName evidence="1">Protein kinase domain-containing protein</fullName>
    </submittedName>
</protein>
<name>A0ACC0R569_9HYPO</name>
<reference evidence="1" key="1">
    <citation type="submission" date="2022-06" db="EMBL/GenBank/DDBJ databases">
        <title>Fusarium solani species complex genomes reveal bases of compartmentalisation and animal pathogenesis.</title>
        <authorList>
            <person name="Tsai I.J."/>
        </authorList>
    </citation>
    <scope>NUCLEOTIDE SEQUENCE</scope>
    <source>
        <strain evidence="1">Fu6.1</strain>
    </source>
</reference>
<proteinExistence type="predicted"/>
<evidence type="ECO:0000313" key="1">
    <source>
        <dbReference type="EMBL" id="KAI8671750.1"/>
    </source>
</evidence>
<accession>A0ACC0R569</accession>
<dbReference type="Proteomes" id="UP001065298">
    <property type="component" value="Chromosome 4"/>
</dbReference>
<evidence type="ECO:0000313" key="2">
    <source>
        <dbReference type="Proteomes" id="UP001065298"/>
    </source>
</evidence>
<organism evidence="1 2">
    <name type="scientific">Fusarium keratoplasticum</name>
    <dbReference type="NCBI Taxonomy" id="1328300"/>
    <lineage>
        <taxon>Eukaryota</taxon>
        <taxon>Fungi</taxon>
        <taxon>Dikarya</taxon>
        <taxon>Ascomycota</taxon>
        <taxon>Pezizomycotina</taxon>
        <taxon>Sordariomycetes</taxon>
        <taxon>Hypocreomycetidae</taxon>
        <taxon>Hypocreales</taxon>
        <taxon>Nectriaceae</taxon>
        <taxon>Fusarium</taxon>
        <taxon>Fusarium solani species complex</taxon>
    </lineage>
</organism>